<feature type="transmembrane region" description="Helical" evidence="8">
    <location>
        <begin position="157"/>
        <end position="178"/>
    </location>
</feature>
<keyword evidence="5 8" id="KW-0812">Transmembrane</keyword>
<sequence>MKQRAKKPVSSFLYNHPTLHRWALLVLPVGWMALVYVVALIALLITALWSVNEYTGAVEMTWTFDNLIQAFTDSLYLTVTERTLFIAVLATVIDIVLAFPIAFYMARMASPRVRKLLVILVSTPLWAGYLVKAYAWRSVLSGSGVLDMILRPFGGHSPGYGLFAVILVEVYLWLPYVITPIYTAFEQVPESLLEASSDLGARSGVTIRKVLLPMIVPGVVAGSIFSFSLSLGDYIVAGIVGGKTQVLGNIIYTDVGVANNSPMAAACALIPIIIIGVYLMLVSRTGALKRL</sequence>
<feature type="transmembrane region" description="Helical" evidence="8">
    <location>
        <begin position="116"/>
        <end position="137"/>
    </location>
</feature>
<dbReference type="InterPro" id="IPR035906">
    <property type="entry name" value="MetI-like_sf"/>
</dbReference>
<reference evidence="11" key="2">
    <citation type="submission" date="2019-11" db="EMBL/GenBank/DDBJ databases">
        <authorList>
            <person name="Feng L."/>
        </authorList>
    </citation>
    <scope>NUCLEOTIDE SEQUENCE</scope>
    <source>
        <strain evidence="11">BdentiumLFYP24</strain>
    </source>
</reference>
<comment type="similarity">
    <text evidence="2">Belongs to the binding-protein-dependent transport system permease family. CysTW subfamily.</text>
</comment>
<dbReference type="Pfam" id="PF00528">
    <property type="entry name" value="BPD_transp_1"/>
    <property type="match status" value="1"/>
</dbReference>
<organism evidence="11">
    <name type="scientific">Bifidobacterium dentium</name>
    <dbReference type="NCBI Taxonomy" id="1689"/>
    <lineage>
        <taxon>Bacteria</taxon>
        <taxon>Bacillati</taxon>
        <taxon>Actinomycetota</taxon>
        <taxon>Actinomycetes</taxon>
        <taxon>Bifidobacteriales</taxon>
        <taxon>Bifidobacteriaceae</taxon>
        <taxon>Bifidobacterium</taxon>
    </lineage>
</organism>
<keyword evidence="7 8" id="KW-0472">Membrane</keyword>
<dbReference type="GO" id="GO:0005886">
    <property type="term" value="C:plasma membrane"/>
    <property type="evidence" value="ECO:0007669"/>
    <property type="project" value="UniProtKB-SubCell"/>
</dbReference>
<protein>
    <submittedName>
        <fullName evidence="10 11">ABC transporter permease</fullName>
    </submittedName>
</protein>
<dbReference type="InterPro" id="IPR000515">
    <property type="entry name" value="MetI-like"/>
</dbReference>
<evidence type="ECO:0000256" key="7">
    <source>
        <dbReference type="ARBA" id="ARBA00023136"/>
    </source>
</evidence>
<name>A0A6N2TPY6_9BIFI</name>
<keyword evidence="6 8" id="KW-1133">Transmembrane helix</keyword>
<reference evidence="10 12" key="1">
    <citation type="journal article" date="2019" name="Nat. Med.">
        <title>A library of human gut bacterial isolates paired with longitudinal multiomics data enables mechanistic microbiome research.</title>
        <authorList>
            <person name="Poyet M."/>
            <person name="Groussin M."/>
            <person name="Gibbons S.M."/>
            <person name="Avila-Pacheco J."/>
            <person name="Jiang X."/>
            <person name="Kearney S.M."/>
            <person name="Perrotta A.R."/>
            <person name="Berdy B."/>
            <person name="Zhao S."/>
            <person name="Lieberman T.D."/>
            <person name="Swanson P.K."/>
            <person name="Smith M."/>
            <person name="Roesemann S."/>
            <person name="Alexander J.E."/>
            <person name="Rich S.A."/>
            <person name="Livny J."/>
            <person name="Vlamakis H."/>
            <person name="Clish C."/>
            <person name="Bullock K."/>
            <person name="Deik A."/>
            <person name="Scott J."/>
            <person name="Pierce K.A."/>
            <person name="Xavier R.J."/>
            <person name="Alm E.J."/>
        </authorList>
    </citation>
    <scope>NUCLEOTIDE SEQUENCE [LARGE SCALE GENOMIC DNA]</scope>
    <source>
        <strain evidence="10 12">BIOML-A2</strain>
    </source>
</reference>
<evidence type="ECO:0000313" key="11">
    <source>
        <dbReference type="EMBL" id="VYT07655.1"/>
    </source>
</evidence>
<evidence type="ECO:0000313" key="12">
    <source>
        <dbReference type="Proteomes" id="UP000429211"/>
    </source>
</evidence>
<gene>
    <name evidence="11" type="primary">ydcU</name>
    <name evidence="11" type="ORF">BDLFYP24_02094</name>
    <name evidence="10" type="ORF">GBB04_05205</name>
</gene>
<evidence type="ECO:0000313" key="10">
    <source>
        <dbReference type="EMBL" id="KAB7461476.1"/>
    </source>
</evidence>
<dbReference type="EMBL" id="WDPD01000004">
    <property type="protein sequence ID" value="KAB7461476.1"/>
    <property type="molecule type" value="Genomic_DNA"/>
</dbReference>
<dbReference type="RefSeq" id="WP_129880008.1">
    <property type="nucleotide sequence ID" value="NZ_CACRSP010000006.1"/>
</dbReference>
<evidence type="ECO:0000256" key="8">
    <source>
        <dbReference type="RuleBase" id="RU363032"/>
    </source>
</evidence>
<evidence type="ECO:0000256" key="1">
    <source>
        <dbReference type="ARBA" id="ARBA00004651"/>
    </source>
</evidence>
<feature type="transmembrane region" description="Helical" evidence="8">
    <location>
        <begin position="84"/>
        <end position="104"/>
    </location>
</feature>
<evidence type="ECO:0000256" key="6">
    <source>
        <dbReference type="ARBA" id="ARBA00022989"/>
    </source>
</evidence>
<comment type="subcellular location">
    <subcellularLocation>
        <location evidence="1 8">Cell membrane</location>
        <topology evidence="1 8">Multi-pass membrane protein</topology>
    </subcellularLocation>
</comment>
<dbReference type="GO" id="GO:0055085">
    <property type="term" value="P:transmembrane transport"/>
    <property type="evidence" value="ECO:0007669"/>
    <property type="project" value="InterPro"/>
</dbReference>
<dbReference type="CDD" id="cd06261">
    <property type="entry name" value="TM_PBP2"/>
    <property type="match status" value="1"/>
</dbReference>
<proteinExistence type="inferred from homology"/>
<dbReference type="AlphaFoldDB" id="A0A6N2TPY6"/>
<feature type="domain" description="ABC transmembrane type-1" evidence="9">
    <location>
        <begin position="80"/>
        <end position="282"/>
    </location>
</feature>
<dbReference type="Gene3D" id="1.10.3720.10">
    <property type="entry name" value="MetI-like"/>
    <property type="match status" value="1"/>
</dbReference>
<feature type="transmembrane region" description="Helical" evidence="8">
    <location>
        <begin position="263"/>
        <end position="282"/>
    </location>
</feature>
<keyword evidence="3 8" id="KW-0813">Transport</keyword>
<keyword evidence="4" id="KW-1003">Cell membrane</keyword>
<accession>A0A6N2TPY6</accession>
<evidence type="ECO:0000256" key="4">
    <source>
        <dbReference type="ARBA" id="ARBA00022475"/>
    </source>
</evidence>
<evidence type="ECO:0000256" key="5">
    <source>
        <dbReference type="ARBA" id="ARBA00022692"/>
    </source>
</evidence>
<dbReference type="SUPFAM" id="SSF161098">
    <property type="entry name" value="MetI-like"/>
    <property type="match status" value="1"/>
</dbReference>
<feature type="transmembrane region" description="Helical" evidence="8">
    <location>
        <begin position="21"/>
        <end position="49"/>
    </location>
</feature>
<dbReference type="Proteomes" id="UP000429211">
    <property type="component" value="Unassembled WGS sequence"/>
</dbReference>
<evidence type="ECO:0000256" key="3">
    <source>
        <dbReference type="ARBA" id="ARBA00022448"/>
    </source>
</evidence>
<dbReference type="PROSITE" id="PS50928">
    <property type="entry name" value="ABC_TM1"/>
    <property type="match status" value="1"/>
</dbReference>
<dbReference type="EMBL" id="CACRSP010000006">
    <property type="protein sequence ID" value="VYT07655.1"/>
    <property type="molecule type" value="Genomic_DNA"/>
</dbReference>
<evidence type="ECO:0000256" key="2">
    <source>
        <dbReference type="ARBA" id="ARBA00007069"/>
    </source>
</evidence>
<feature type="transmembrane region" description="Helical" evidence="8">
    <location>
        <begin position="210"/>
        <end position="231"/>
    </location>
</feature>
<dbReference type="PANTHER" id="PTHR42929:SF1">
    <property type="entry name" value="INNER MEMBRANE ABC TRANSPORTER PERMEASE PROTEIN YDCU-RELATED"/>
    <property type="match status" value="1"/>
</dbReference>
<evidence type="ECO:0000259" key="9">
    <source>
        <dbReference type="PROSITE" id="PS50928"/>
    </source>
</evidence>
<dbReference type="PANTHER" id="PTHR42929">
    <property type="entry name" value="INNER MEMBRANE ABC TRANSPORTER PERMEASE PROTEIN YDCU-RELATED-RELATED"/>
    <property type="match status" value="1"/>
</dbReference>